<dbReference type="Proteomes" id="UP000800036">
    <property type="component" value="Unassembled WGS sequence"/>
</dbReference>
<sequence length="338" mass="38191">MVFRFGEEFRLCRGWLLRTESKVAKNNSLIFYDLDNGIEDVLKVQAREIQEGELASRKEFKGFRALPVKSGYSFNGTSSPLTTPPSRATTLPTIATIHYFGTAPAALVPKSKFPKVKEYTDYSPTLYSDDNGEEYGPPYTPPSTPINGFQIGVLCNEVLPERVGKTLHRISAAITDRGNEMVYHDWEELYNVSSYSATAFPSNLHRHFSAAVVDRGYSILFRDRDRCRTTIIPKDHTELNIPLKMRGFNTTRRAYEGRTHVALISSQVITDNITVTENGEFTFISIPSGTLLKAYLYCLLTSFIAPPLDSGPDVEMEEIKASLKEKYPQQYARFIEPR</sequence>
<gene>
    <name evidence="1" type="ORF">BU23DRAFT_570158</name>
</gene>
<dbReference type="AlphaFoldDB" id="A0A6A5V3C9"/>
<proteinExistence type="predicted"/>
<protein>
    <submittedName>
        <fullName evidence="1">Uncharacterized protein</fullName>
    </submittedName>
</protein>
<reference evidence="1" key="1">
    <citation type="journal article" date="2020" name="Stud. Mycol.">
        <title>101 Dothideomycetes genomes: a test case for predicting lifestyles and emergence of pathogens.</title>
        <authorList>
            <person name="Haridas S."/>
            <person name="Albert R."/>
            <person name="Binder M."/>
            <person name="Bloem J."/>
            <person name="Labutti K."/>
            <person name="Salamov A."/>
            <person name="Andreopoulos B."/>
            <person name="Baker S."/>
            <person name="Barry K."/>
            <person name="Bills G."/>
            <person name="Bluhm B."/>
            <person name="Cannon C."/>
            <person name="Castanera R."/>
            <person name="Culley D."/>
            <person name="Daum C."/>
            <person name="Ezra D."/>
            <person name="Gonzalez J."/>
            <person name="Henrissat B."/>
            <person name="Kuo A."/>
            <person name="Liang C."/>
            <person name="Lipzen A."/>
            <person name="Lutzoni F."/>
            <person name="Magnuson J."/>
            <person name="Mondo S."/>
            <person name="Nolan M."/>
            <person name="Ohm R."/>
            <person name="Pangilinan J."/>
            <person name="Park H.-J."/>
            <person name="Ramirez L."/>
            <person name="Alfaro M."/>
            <person name="Sun H."/>
            <person name="Tritt A."/>
            <person name="Yoshinaga Y."/>
            <person name="Zwiers L.-H."/>
            <person name="Turgeon B."/>
            <person name="Goodwin S."/>
            <person name="Spatafora J."/>
            <person name="Crous P."/>
            <person name="Grigoriev I."/>
        </authorList>
    </citation>
    <scope>NUCLEOTIDE SEQUENCE</scope>
    <source>
        <strain evidence="1">CBS 107.79</strain>
    </source>
</reference>
<evidence type="ECO:0000313" key="2">
    <source>
        <dbReference type="Proteomes" id="UP000800036"/>
    </source>
</evidence>
<evidence type="ECO:0000313" key="1">
    <source>
        <dbReference type="EMBL" id="KAF1971160.1"/>
    </source>
</evidence>
<keyword evidence="2" id="KW-1185">Reference proteome</keyword>
<dbReference type="EMBL" id="ML976695">
    <property type="protein sequence ID" value="KAF1971160.1"/>
    <property type="molecule type" value="Genomic_DNA"/>
</dbReference>
<organism evidence="1 2">
    <name type="scientific">Bimuria novae-zelandiae CBS 107.79</name>
    <dbReference type="NCBI Taxonomy" id="1447943"/>
    <lineage>
        <taxon>Eukaryota</taxon>
        <taxon>Fungi</taxon>
        <taxon>Dikarya</taxon>
        <taxon>Ascomycota</taxon>
        <taxon>Pezizomycotina</taxon>
        <taxon>Dothideomycetes</taxon>
        <taxon>Pleosporomycetidae</taxon>
        <taxon>Pleosporales</taxon>
        <taxon>Massarineae</taxon>
        <taxon>Didymosphaeriaceae</taxon>
        <taxon>Bimuria</taxon>
    </lineage>
</organism>
<accession>A0A6A5V3C9</accession>
<dbReference type="OrthoDB" id="10432327at2759"/>
<name>A0A6A5V3C9_9PLEO</name>